<accession>A0A6M3LT59</accession>
<dbReference type="EMBL" id="MT143342">
    <property type="protein sequence ID" value="QJA95765.1"/>
    <property type="molecule type" value="Genomic_DNA"/>
</dbReference>
<sequence length="78" mass="8451">MSEVQALLFKGPALENLKSNLAKDLFGMTKEEALAQELCISCKQPAMSGCFSDLDVREYQISGLCGRCFNQITGGGDE</sequence>
<reference evidence="1" key="1">
    <citation type="submission" date="2020-03" db="EMBL/GenBank/DDBJ databases">
        <title>The deep terrestrial virosphere.</title>
        <authorList>
            <person name="Holmfeldt K."/>
            <person name="Nilsson E."/>
            <person name="Simone D."/>
            <person name="Lopez-Fernandez M."/>
            <person name="Wu X."/>
            <person name="de Brujin I."/>
            <person name="Lundin D."/>
            <person name="Andersson A."/>
            <person name="Bertilsson S."/>
            <person name="Dopson M."/>
        </authorList>
    </citation>
    <scope>NUCLEOTIDE SEQUENCE</scope>
    <source>
        <strain evidence="1">MM415B05184</strain>
    </source>
</reference>
<proteinExistence type="predicted"/>
<evidence type="ECO:0000313" key="1">
    <source>
        <dbReference type="EMBL" id="QJA95765.1"/>
    </source>
</evidence>
<protein>
    <submittedName>
        <fullName evidence="1">Uncharacterized protein</fullName>
    </submittedName>
</protein>
<name>A0A6M3LT59_9ZZZZ</name>
<dbReference type="AlphaFoldDB" id="A0A6M3LT59"/>
<gene>
    <name evidence="1" type="ORF">MM415B05184_0003</name>
</gene>
<organism evidence="1">
    <name type="scientific">viral metagenome</name>
    <dbReference type="NCBI Taxonomy" id="1070528"/>
    <lineage>
        <taxon>unclassified sequences</taxon>
        <taxon>metagenomes</taxon>
        <taxon>organismal metagenomes</taxon>
    </lineage>
</organism>